<sequence>MSRATPGNRDVASDSVANELSSSSSEESDYTPEINDQTLYTKNLRMIVSKHTPSAPFGLGYNTPCPPKHPNPTSLSLGELCFVRRPLEGYTFPDVTMHLTITAQIRAGTGLGPQVVIVNDDMVAKIYDPLYYDFSDQSDTAWDADKAYTCEAAAYEYLQKQADVQDILPAYYGTWTLNVDTTLMRDGQEICYTRPVRMILLEHLKGQCMVDVKAWNLSTHARTVILKQCLDAQIRILHAGVAHGDVCPRNIMMVGSDFVTPKLQIKLIDFEISAVREHSNYKFREYIHSRKGFILSRAPRLSSPVKIFFGHMMEFSSLGWCPGGYDGAERWLWEQYRNDDRYIPVRFKPPNNSYRRPFCVNLFGEIDDPDYEGEDFVSGSESET</sequence>
<comment type="caution">
    <text evidence="1">The sequence shown here is derived from an EMBL/GenBank/DDBJ whole genome shotgun (WGS) entry which is preliminary data.</text>
</comment>
<accession>A0ACC2I845</accession>
<evidence type="ECO:0000313" key="1">
    <source>
        <dbReference type="EMBL" id="KAJ8111340.1"/>
    </source>
</evidence>
<evidence type="ECO:0000313" key="2">
    <source>
        <dbReference type="Proteomes" id="UP001153331"/>
    </source>
</evidence>
<keyword evidence="2" id="KW-1185">Reference proteome</keyword>
<name>A0ACC2I845_9PLEO</name>
<protein>
    <submittedName>
        <fullName evidence="1">Uncharacterized protein</fullName>
    </submittedName>
</protein>
<gene>
    <name evidence="1" type="ORF">OPT61_g6040</name>
</gene>
<organism evidence="1 2">
    <name type="scientific">Boeremia exigua</name>
    <dbReference type="NCBI Taxonomy" id="749465"/>
    <lineage>
        <taxon>Eukaryota</taxon>
        <taxon>Fungi</taxon>
        <taxon>Dikarya</taxon>
        <taxon>Ascomycota</taxon>
        <taxon>Pezizomycotina</taxon>
        <taxon>Dothideomycetes</taxon>
        <taxon>Pleosporomycetidae</taxon>
        <taxon>Pleosporales</taxon>
        <taxon>Pleosporineae</taxon>
        <taxon>Didymellaceae</taxon>
        <taxon>Boeremia</taxon>
    </lineage>
</organism>
<proteinExistence type="predicted"/>
<reference evidence="1" key="1">
    <citation type="submission" date="2022-11" db="EMBL/GenBank/DDBJ databases">
        <title>Genome Sequence of Boeremia exigua.</title>
        <authorList>
            <person name="Buettner E."/>
        </authorList>
    </citation>
    <scope>NUCLEOTIDE SEQUENCE</scope>
    <source>
        <strain evidence="1">CU02</strain>
    </source>
</reference>
<dbReference type="Proteomes" id="UP001153331">
    <property type="component" value="Unassembled WGS sequence"/>
</dbReference>
<dbReference type="EMBL" id="JAPHNI010000415">
    <property type="protein sequence ID" value="KAJ8111340.1"/>
    <property type="molecule type" value="Genomic_DNA"/>
</dbReference>